<dbReference type="Gene3D" id="3.10.310.70">
    <property type="match status" value="1"/>
</dbReference>
<dbReference type="Pfam" id="PF07969">
    <property type="entry name" value="Amidohydro_3"/>
    <property type="match status" value="1"/>
</dbReference>
<name>A0A9W7EKK4_9STRA</name>
<accession>A0A9W7EKK4</accession>
<evidence type="ECO:0000313" key="3">
    <source>
        <dbReference type="Proteomes" id="UP001165160"/>
    </source>
</evidence>
<dbReference type="InterPro" id="IPR011059">
    <property type="entry name" value="Metal-dep_hydrolase_composite"/>
</dbReference>
<dbReference type="EMBL" id="BRXX01000010">
    <property type="protein sequence ID" value="GMH82022.1"/>
    <property type="molecule type" value="Genomic_DNA"/>
</dbReference>
<reference evidence="3" key="1">
    <citation type="journal article" date="2023" name="Commun. Biol.">
        <title>Genome analysis of Parmales, the sister group of diatoms, reveals the evolutionary specialization of diatoms from phago-mixotrophs to photoautotrophs.</title>
        <authorList>
            <person name="Ban H."/>
            <person name="Sato S."/>
            <person name="Yoshikawa S."/>
            <person name="Yamada K."/>
            <person name="Nakamura Y."/>
            <person name="Ichinomiya M."/>
            <person name="Sato N."/>
            <person name="Blanc-Mathieu R."/>
            <person name="Endo H."/>
            <person name="Kuwata A."/>
            <person name="Ogata H."/>
        </authorList>
    </citation>
    <scope>NUCLEOTIDE SEQUENCE [LARGE SCALE GENOMIC DNA]</scope>
    <source>
        <strain evidence="3">NIES 3699</strain>
    </source>
</reference>
<dbReference type="InterPro" id="IPR033932">
    <property type="entry name" value="YtcJ-like"/>
</dbReference>
<feature type="domain" description="Amidohydrolase 3" evidence="1">
    <location>
        <begin position="55"/>
        <end position="523"/>
    </location>
</feature>
<dbReference type="Proteomes" id="UP001165160">
    <property type="component" value="Unassembled WGS sequence"/>
</dbReference>
<evidence type="ECO:0000259" key="1">
    <source>
        <dbReference type="Pfam" id="PF07969"/>
    </source>
</evidence>
<dbReference type="Gene3D" id="3.20.20.140">
    <property type="entry name" value="Metal-dependent hydrolases"/>
    <property type="match status" value="1"/>
</dbReference>
<protein>
    <recommendedName>
        <fullName evidence="1">Amidohydrolase 3 domain-containing protein</fullName>
    </recommendedName>
</protein>
<dbReference type="SUPFAM" id="SSF51556">
    <property type="entry name" value="Metallo-dependent hydrolases"/>
    <property type="match status" value="1"/>
</dbReference>
<sequence length="568" mass="61927">MSLLIKNARVWQWDAVSPTNITGSFIPKTVEIVDGIVTRVDPASATVTAANPLSKIIDGTGKIVTPGLIDSHIHVGMTGETKYFVDLSSCTSIEEFKLALSGHLVKHPDLSVVQGVGWDQEKLGRFPTALDLDEVCSEKPVWLWRACWHIGVGNTIAMIACKASTWSGEGGVVEMTPPPNPTPTGVLKERACEIINPVLGSKSESEKRSLVLDGLKMCSSMGLTAVATNEMNECVPVYRALHSDDLLPTRVFLTPMAEELEKNEDLAPFATDDRILKVDRVKIFGDGSLGAGTAAIAPDDDGSEKKNKDGLLIFSDKEMERKIALAKERGFRLEIHAIGDMAAEQVLNALEKCEINKESRPVLTHCQVLRRDLIDKMIALNTIANIQPSFVPTDMAWVQKRLSSSKQEYSYIWKTLLKEGVFAAGGSDSPVETPSPLVGMYDAMFRRSRTNDDDVFKPEEKLTFAEALWLYTIGGAYASMEPTLGDIAVGKAGDLVILDGKLEDDWTLLKTATVDGVVVAGQVKVDNFDRNRINSPKITTLEGPFIPGKGGGFFCACVLRGKQCFLPR</sequence>
<proteinExistence type="predicted"/>
<dbReference type="PANTHER" id="PTHR22642:SF2">
    <property type="entry name" value="PROTEIN LONG AFTER FAR-RED 3"/>
    <property type="match status" value="1"/>
</dbReference>
<dbReference type="InterPro" id="IPR032466">
    <property type="entry name" value="Metal_Hydrolase"/>
</dbReference>
<dbReference type="SUPFAM" id="SSF51338">
    <property type="entry name" value="Composite domain of metallo-dependent hydrolases"/>
    <property type="match status" value="1"/>
</dbReference>
<dbReference type="GO" id="GO:0016810">
    <property type="term" value="F:hydrolase activity, acting on carbon-nitrogen (but not peptide) bonds"/>
    <property type="evidence" value="ECO:0007669"/>
    <property type="project" value="InterPro"/>
</dbReference>
<dbReference type="Gene3D" id="2.30.40.10">
    <property type="entry name" value="Urease, subunit C, domain 1"/>
    <property type="match status" value="1"/>
</dbReference>
<gene>
    <name evidence="2" type="ORF">TrVE_jg191</name>
</gene>
<evidence type="ECO:0000313" key="2">
    <source>
        <dbReference type="EMBL" id="GMH82022.1"/>
    </source>
</evidence>
<organism evidence="2 3">
    <name type="scientific">Triparma verrucosa</name>
    <dbReference type="NCBI Taxonomy" id="1606542"/>
    <lineage>
        <taxon>Eukaryota</taxon>
        <taxon>Sar</taxon>
        <taxon>Stramenopiles</taxon>
        <taxon>Ochrophyta</taxon>
        <taxon>Bolidophyceae</taxon>
        <taxon>Parmales</taxon>
        <taxon>Triparmaceae</taxon>
        <taxon>Triparma</taxon>
    </lineage>
</organism>
<dbReference type="CDD" id="cd01300">
    <property type="entry name" value="YtcJ_like"/>
    <property type="match status" value="1"/>
</dbReference>
<dbReference type="PANTHER" id="PTHR22642">
    <property type="entry name" value="IMIDAZOLONEPROPIONASE"/>
    <property type="match status" value="1"/>
</dbReference>
<keyword evidence="3" id="KW-1185">Reference proteome</keyword>
<comment type="caution">
    <text evidence="2">The sequence shown here is derived from an EMBL/GenBank/DDBJ whole genome shotgun (WGS) entry which is preliminary data.</text>
</comment>
<dbReference type="AlphaFoldDB" id="A0A9W7EKK4"/>
<dbReference type="InterPro" id="IPR013108">
    <property type="entry name" value="Amidohydro_3"/>
</dbReference>